<evidence type="ECO:0000256" key="2">
    <source>
        <dbReference type="ARBA" id="ARBA00061352"/>
    </source>
</evidence>
<feature type="compositionally biased region" description="Basic residues" evidence="4">
    <location>
        <begin position="386"/>
        <end position="396"/>
    </location>
</feature>
<dbReference type="Gene3D" id="1.10.10.10">
    <property type="entry name" value="Winged helix-like DNA-binding domain superfamily/Winged helix DNA-binding domain"/>
    <property type="match status" value="1"/>
</dbReference>
<feature type="compositionally biased region" description="Low complexity" evidence="4">
    <location>
        <begin position="180"/>
        <end position="205"/>
    </location>
</feature>
<comment type="caution">
    <text evidence="6">The sequence shown here is derived from an EMBL/GenBank/DDBJ whole genome shotgun (WGS) entry which is preliminary data.</text>
</comment>
<dbReference type="EMBL" id="CABDUW010002224">
    <property type="protein sequence ID" value="VTJ85957.1"/>
    <property type="molecule type" value="Genomic_DNA"/>
</dbReference>
<evidence type="ECO:0000256" key="3">
    <source>
        <dbReference type="PROSITE-ProRule" id="PRU00332"/>
    </source>
</evidence>
<dbReference type="GO" id="GO:0005829">
    <property type="term" value="C:cytosol"/>
    <property type="evidence" value="ECO:0007669"/>
    <property type="project" value="TreeGrafter"/>
</dbReference>
<reference evidence="6" key="1">
    <citation type="submission" date="2019-04" db="EMBL/GenBank/DDBJ databases">
        <authorList>
            <person name="Alioto T."/>
            <person name="Alioto T."/>
        </authorList>
    </citation>
    <scope>NUCLEOTIDE SEQUENCE [LARGE SCALE GENOMIC DNA]</scope>
</reference>
<comment type="similarity">
    <text evidence="2">Belongs to the LARP family.</text>
</comment>
<accession>A0A5E4CVW4</accession>
<dbReference type="Proteomes" id="UP000335636">
    <property type="component" value="Unassembled WGS sequence"/>
</dbReference>
<dbReference type="Pfam" id="PF05383">
    <property type="entry name" value="La"/>
    <property type="match status" value="1"/>
</dbReference>
<dbReference type="PROSITE" id="PS50961">
    <property type="entry name" value="HTH_LA"/>
    <property type="match status" value="1"/>
</dbReference>
<evidence type="ECO:0000313" key="7">
    <source>
        <dbReference type="Proteomes" id="UP000335636"/>
    </source>
</evidence>
<dbReference type="GO" id="GO:0010494">
    <property type="term" value="C:cytoplasmic stress granule"/>
    <property type="evidence" value="ECO:0007669"/>
    <property type="project" value="TreeGrafter"/>
</dbReference>
<sequence length="646" mass="69351">MLLTGPGGARPADLAAAAAPAGGASAGWALATPGGAARAGGLQACAARPRAGAVGAAFDAGRAARQALHGLGGGHGRALGGEVPGRSQPVPRRRDARPSAPAPGAPRPGRPGRADDVCSRPGVCRSLSGGPGDGGGGERVADLRGEPAARAAAPAGAGGQGGGEGRHERGDAGRAGAGAGPQRASGGCARAAAGAAPGAQGARARGPLRRGAADRGRPGAASRCRPRGEAAAAAQGEPLDQKASLARVPRRDRAAAAGAGDPAGRAQFPQNYKSRKTQDKETQKASDFSDMANWPTPGELVSTGKTFLQSQGVISQGNKKPQIRKEKEEKVEKRSNSESKENRETKLDGPIENVRTRPSESKENRETKLDGPIENVSEDEAQSSSQRKRANKHKWVPLHLDYVRPESQKRPGSRNSSRCQPEANKSSHNNRRNDTRSWRRDREKRDDQDEVSSVRSEGGNIRGSFRGRGRGRGRGNPRVNFDYSYGYREHGERTDQPFQTEINTSMMYYYDDGTGVQVYPVEEALLKEYIKLQIEYYFSIENLERDFFLRRKMDEQGFLPISLIAGFHRVQALTTNLNLILEALKDSTEVEVVFEKMRKKTEPEKWPIPGPPPRSMPQTDFSRLIDCPEFVPGQAFCSHTVRVMIY</sequence>
<dbReference type="SUPFAM" id="SSF46785">
    <property type="entry name" value="Winged helix' DNA-binding domain"/>
    <property type="match status" value="1"/>
</dbReference>
<dbReference type="InterPro" id="IPR045180">
    <property type="entry name" value="La_dom_prot"/>
</dbReference>
<organism evidence="6 7">
    <name type="scientific">Marmota monax</name>
    <name type="common">Woodchuck</name>
    <dbReference type="NCBI Taxonomy" id="9995"/>
    <lineage>
        <taxon>Eukaryota</taxon>
        <taxon>Metazoa</taxon>
        <taxon>Chordata</taxon>
        <taxon>Craniata</taxon>
        <taxon>Vertebrata</taxon>
        <taxon>Euteleostomi</taxon>
        <taxon>Mammalia</taxon>
        <taxon>Eutheria</taxon>
        <taxon>Euarchontoglires</taxon>
        <taxon>Glires</taxon>
        <taxon>Rodentia</taxon>
        <taxon>Sciuromorpha</taxon>
        <taxon>Sciuridae</taxon>
        <taxon>Xerinae</taxon>
        <taxon>Marmotini</taxon>
        <taxon>Marmota</taxon>
    </lineage>
</organism>
<evidence type="ECO:0000256" key="4">
    <source>
        <dbReference type="SAM" id="MobiDB-lite"/>
    </source>
</evidence>
<feature type="compositionally biased region" description="Low complexity" evidence="4">
    <location>
        <begin position="9"/>
        <end position="40"/>
    </location>
</feature>
<dbReference type="FunFam" id="1.10.10.10:FF:000131">
    <property type="entry name" value="la-related protein 1B isoform X2"/>
    <property type="match status" value="1"/>
</dbReference>
<feature type="compositionally biased region" description="Gly residues" evidence="4">
    <location>
        <begin position="129"/>
        <end position="138"/>
    </location>
</feature>
<keyword evidence="1 3" id="KW-0694">RNA-binding</keyword>
<evidence type="ECO:0000256" key="1">
    <source>
        <dbReference type="ARBA" id="ARBA00022884"/>
    </source>
</evidence>
<dbReference type="GO" id="GO:0045727">
    <property type="term" value="P:positive regulation of translation"/>
    <property type="evidence" value="ECO:0007669"/>
    <property type="project" value="TreeGrafter"/>
</dbReference>
<feature type="region of interest" description="Disordered" evidence="4">
    <location>
        <begin position="1"/>
        <end position="40"/>
    </location>
</feature>
<dbReference type="PANTHER" id="PTHR22792">
    <property type="entry name" value="LUPUS LA PROTEIN-RELATED"/>
    <property type="match status" value="1"/>
</dbReference>
<feature type="region of interest" description="Disordered" evidence="4">
    <location>
        <begin position="69"/>
        <end position="479"/>
    </location>
</feature>
<dbReference type="PANTHER" id="PTHR22792:SF50">
    <property type="entry name" value="LA-RELATED PROTEIN 1B"/>
    <property type="match status" value="1"/>
</dbReference>
<feature type="compositionally biased region" description="Pro residues" evidence="4">
    <location>
        <begin position="100"/>
        <end position="109"/>
    </location>
</feature>
<dbReference type="AlphaFoldDB" id="A0A5E4CVW4"/>
<dbReference type="GO" id="GO:0003723">
    <property type="term" value="F:RNA binding"/>
    <property type="evidence" value="ECO:0007669"/>
    <property type="project" value="UniProtKB-UniRule"/>
</dbReference>
<feature type="compositionally biased region" description="Low complexity" evidence="4">
    <location>
        <begin position="255"/>
        <end position="266"/>
    </location>
</feature>
<feature type="compositionally biased region" description="Basic and acidic residues" evidence="4">
    <location>
        <begin position="323"/>
        <end position="371"/>
    </location>
</feature>
<dbReference type="InterPro" id="IPR036388">
    <property type="entry name" value="WH-like_DNA-bd_sf"/>
</dbReference>
<name>A0A5E4CVW4_MARMO</name>
<dbReference type="InterPro" id="IPR036390">
    <property type="entry name" value="WH_DNA-bd_sf"/>
</dbReference>
<feature type="compositionally biased region" description="Gly residues" evidence="4">
    <location>
        <begin position="70"/>
        <end position="83"/>
    </location>
</feature>
<evidence type="ECO:0000259" key="5">
    <source>
        <dbReference type="PROSITE" id="PS50961"/>
    </source>
</evidence>
<keyword evidence="7" id="KW-1185">Reference proteome</keyword>
<dbReference type="SMART" id="SM00715">
    <property type="entry name" value="LA"/>
    <property type="match status" value="1"/>
</dbReference>
<feature type="domain" description="HTH La-type RNA-binding" evidence="5">
    <location>
        <begin position="520"/>
        <end position="610"/>
    </location>
</feature>
<feature type="compositionally biased region" description="Basic residues" evidence="4">
    <location>
        <begin position="465"/>
        <end position="475"/>
    </location>
</feature>
<evidence type="ECO:0000313" key="6">
    <source>
        <dbReference type="EMBL" id="VTJ85957.1"/>
    </source>
</evidence>
<feature type="compositionally biased region" description="Basic and acidic residues" evidence="4">
    <location>
        <begin position="431"/>
        <end position="447"/>
    </location>
</feature>
<feature type="compositionally biased region" description="Polar residues" evidence="4">
    <location>
        <begin position="303"/>
        <end position="319"/>
    </location>
</feature>
<dbReference type="InterPro" id="IPR006630">
    <property type="entry name" value="La_HTH"/>
</dbReference>
<gene>
    <name evidence="6" type="ORF">MONAX_5E002571</name>
</gene>
<protein>
    <recommendedName>
        <fullName evidence="5">HTH La-type RNA-binding domain-containing protein</fullName>
    </recommendedName>
</protein>
<proteinExistence type="inferred from homology"/>
<feature type="compositionally biased region" description="Polar residues" evidence="4">
    <location>
        <begin position="413"/>
        <end position="427"/>
    </location>
</feature>